<reference evidence="2 3" key="1">
    <citation type="journal article" date="2019" name="Front. Microbiol.">
        <title>Genomes of Neutrophilic Sulfur-Oxidizing Chemolithoautotrophs Representing 9 Proteobacterial Species From 8 Genera.</title>
        <authorList>
            <person name="Watanabe T."/>
            <person name="Kojima H."/>
            <person name="Umezawa K."/>
            <person name="Hori C."/>
            <person name="Takasuka T.E."/>
            <person name="Kato Y."/>
            <person name="Fukui M."/>
        </authorList>
    </citation>
    <scope>NUCLEOTIDE SEQUENCE [LARGE SCALE GENOMIC DNA]</scope>
    <source>
        <strain evidence="2 3">TTN</strain>
    </source>
</reference>
<evidence type="ECO:0000256" key="1">
    <source>
        <dbReference type="SAM" id="Phobius"/>
    </source>
</evidence>
<feature type="transmembrane region" description="Helical" evidence="1">
    <location>
        <begin position="592"/>
        <end position="622"/>
    </location>
</feature>
<dbReference type="Proteomes" id="UP000286806">
    <property type="component" value="Unassembled WGS sequence"/>
</dbReference>
<evidence type="ECO:0000313" key="2">
    <source>
        <dbReference type="EMBL" id="GBL46656.1"/>
    </source>
</evidence>
<dbReference type="EMBL" id="BGOW01000022">
    <property type="protein sequence ID" value="GBL46656.1"/>
    <property type="molecule type" value="Genomic_DNA"/>
</dbReference>
<dbReference type="InterPro" id="IPR011385">
    <property type="entry name" value="Site-sp_rcmbase"/>
</dbReference>
<evidence type="ECO:0000313" key="3">
    <source>
        <dbReference type="Proteomes" id="UP000286806"/>
    </source>
</evidence>
<keyword evidence="1" id="KW-0472">Membrane</keyword>
<sequence length="659" mass="71992">MDYTAPYLERTLKRMAAETEVADPALIKRLFFHLRPGPSEPNERAATHLADLLGLIERNAGYVEALRFHLLGLLLAKKSGNLLRDSGILPRRGVGTELSRRIGFKLLPPVADPDSLRDWLDETLTARDTEWIAAMDVQLWYRLLHALNLDTLDEASTAALRQMLLDAINGLSHRIAAEGLDPELLRIEPELEEYASPFLAQHEEIYALLQSSLAADSATLDISQAAVLLDQCEAVLERIQRRAVSVGTSVNLTLLSNRLHQQIARMRSLLELLQADSMAARVPILTALFVTFTVTANERYSVRNLISATTGRLAYQITQHAGRTGQHYIADNRSELMGMFRSAAGAGIIVAVMALLKVLIVKSHLVPLQEALLVSLNYALGFVLVFVLHFTIATKQPAMTASLIAHTIARARSAKDQDQVLSSFVTSVFTSQSATIAGNLFLAFITAALIGSGLTHFFGAQPVDAHKAVRLLAEISPMAPMNLVYAGIAGVGLFLSGIVSGYYDNKSVYNRIPERLASLSWPAYLVTRRGWKAIAAYVGDHPGGIAGNLFFGFYLGMVSAFGNLSGLPLDIRHISFSSANFAYGWQALGWNLPWSTVALSAAGVLLIGLVNLMVSFSLAFYLALRAANLPATEAVPLLKRTLLAMLFAPWRMLRQQKPA</sequence>
<dbReference type="OrthoDB" id="5688397at2"/>
<keyword evidence="3" id="KW-1185">Reference proteome</keyword>
<proteinExistence type="predicted"/>
<organism evidence="2 3">
    <name type="scientific">Sulfuriferula multivorans</name>
    <dbReference type="NCBI Taxonomy" id="1559896"/>
    <lineage>
        <taxon>Bacteria</taxon>
        <taxon>Pseudomonadati</taxon>
        <taxon>Pseudomonadota</taxon>
        <taxon>Betaproteobacteria</taxon>
        <taxon>Nitrosomonadales</taxon>
        <taxon>Sulfuricellaceae</taxon>
        <taxon>Sulfuriferula</taxon>
    </lineage>
</organism>
<feature type="transmembrane region" description="Helical" evidence="1">
    <location>
        <begin position="481"/>
        <end position="503"/>
    </location>
</feature>
<dbReference type="RefSeq" id="WP_124705444.1">
    <property type="nucleotide sequence ID" value="NZ_BGOW01000022.1"/>
</dbReference>
<gene>
    <name evidence="2" type="ORF">SFMTTN_2475</name>
</gene>
<keyword evidence="1" id="KW-1133">Transmembrane helix</keyword>
<protein>
    <submittedName>
        <fullName evidence="2">Site-specific recombinase</fullName>
    </submittedName>
</protein>
<feature type="transmembrane region" description="Helical" evidence="1">
    <location>
        <begin position="372"/>
        <end position="392"/>
    </location>
</feature>
<keyword evidence="1" id="KW-0812">Transmembrane</keyword>
<accession>A0A401JGA9</accession>
<name>A0A401JGA9_9PROT</name>
<dbReference type="AlphaFoldDB" id="A0A401JGA9"/>
<feature type="transmembrane region" description="Helical" evidence="1">
    <location>
        <begin position="339"/>
        <end position="360"/>
    </location>
</feature>
<feature type="transmembrane region" description="Helical" evidence="1">
    <location>
        <begin position="436"/>
        <end position="460"/>
    </location>
</feature>
<comment type="caution">
    <text evidence="2">The sequence shown here is derived from an EMBL/GenBank/DDBJ whole genome shotgun (WGS) entry which is preliminary data.</text>
</comment>
<dbReference type="Pfam" id="PF10136">
    <property type="entry name" value="SpecificRecomb"/>
    <property type="match status" value="1"/>
</dbReference>